<dbReference type="EMBL" id="UZAI01007406">
    <property type="protein sequence ID" value="VDO98975.1"/>
    <property type="molecule type" value="Genomic_DNA"/>
</dbReference>
<accession>A0A183M7Y4</accession>
<sequence>MSREYYRMGQKFAELRKSSSRRYKCLLAVIYAKYFRSVDQTLSTTTYCGRKQTRFQWRKKSGRIVGSG</sequence>
<name>A0A183M7Y4_9TREM</name>
<evidence type="ECO:0000313" key="2">
    <source>
        <dbReference type="Proteomes" id="UP000277204"/>
    </source>
</evidence>
<keyword evidence="2" id="KW-1185">Reference proteome</keyword>
<dbReference type="AlphaFoldDB" id="A0A183M7Y4"/>
<organism evidence="1 2">
    <name type="scientific">Schistosoma margrebowiei</name>
    <dbReference type="NCBI Taxonomy" id="48269"/>
    <lineage>
        <taxon>Eukaryota</taxon>
        <taxon>Metazoa</taxon>
        <taxon>Spiralia</taxon>
        <taxon>Lophotrochozoa</taxon>
        <taxon>Platyhelminthes</taxon>
        <taxon>Trematoda</taxon>
        <taxon>Digenea</taxon>
        <taxon>Strigeidida</taxon>
        <taxon>Schistosomatoidea</taxon>
        <taxon>Schistosomatidae</taxon>
        <taxon>Schistosoma</taxon>
    </lineage>
</organism>
<evidence type="ECO:0000313" key="1">
    <source>
        <dbReference type="EMBL" id="VDO98975.1"/>
    </source>
</evidence>
<protein>
    <submittedName>
        <fullName evidence="1">Uncharacterized protein</fullName>
    </submittedName>
</protein>
<proteinExistence type="predicted"/>
<gene>
    <name evidence="1" type="ORF">SMRZ_LOCUS12157</name>
</gene>
<dbReference type="Proteomes" id="UP000277204">
    <property type="component" value="Unassembled WGS sequence"/>
</dbReference>
<reference evidence="1 2" key="1">
    <citation type="submission" date="2018-11" db="EMBL/GenBank/DDBJ databases">
        <authorList>
            <consortium name="Pathogen Informatics"/>
        </authorList>
    </citation>
    <scope>NUCLEOTIDE SEQUENCE [LARGE SCALE GENOMIC DNA]</scope>
    <source>
        <strain evidence="1 2">Zambia</strain>
    </source>
</reference>